<evidence type="ECO:0000256" key="2">
    <source>
        <dbReference type="SAM" id="SignalP"/>
    </source>
</evidence>
<evidence type="ECO:0000313" key="3">
    <source>
        <dbReference type="EMBL" id="GGE03819.1"/>
    </source>
</evidence>
<dbReference type="EMBL" id="BMKL01000001">
    <property type="protein sequence ID" value="GGE03819.1"/>
    <property type="molecule type" value="Genomic_DNA"/>
</dbReference>
<protein>
    <recommendedName>
        <fullName evidence="5">17 kDa surface antigen</fullName>
    </recommendedName>
</protein>
<name>A0ABQ1SCG8_9SPHN</name>
<organism evidence="3 4">
    <name type="scientific">Tsuneonella deserti</name>
    <dbReference type="NCBI Taxonomy" id="2035528"/>
    <lineage>
        <taxon>Bacteria</taxon>
        <taxon>Pseudomonadati</taxon>
        <taxon>Pseudomonadota</taxon>
        <taxon>Alphaproteobacteria</taxon>
        <taxon>Sphingomonadales</taxon>
        <taxon>Erythrobacteraceae</taxon>
        <taxon>Tsuneonella</taxon>
    </lineage>
</organism>
<dbReference type="Proteomes" id="UP000619041">
    <property type="component" value="Unassembled WGS sequence"/>
</dbReference>
<comment type="caution">
    <text evidence="3">The sequence shown here is derived from an EMBL/GenBank/DDBJ whole genome shotgun (WGS) entry which is preliminary data.</text>
</comment>
<keyword evidence="4" id="KW-1185">Reference proteome</keyword>
<evidence type="ECO:0000256" key="1">
    <source>
        <dbReference type="SAM" id="MobiDB-lite"/>
    </source>
</evidence>
<evidence type="ECO:0008006" key="5">
    <source>
        <dbReference type="Google" id="ProtNLM"/>
    </source>
</evidence>
<accession>A0ABQ1SCG8</accession>
<keyword evidence="2" id="KW-0732">Signal</keyword>
<proteinExistence type="predicted"/>
<reference evidence="4" key="1">
    <citation type="journal article" date="2019" name="Int. J. Syst. Evol. Microbiol.">
        <title>The Global Catalogue of Microorganisms (GCM) 10K type strain sequencing project: providing services to taxonomists for standard genome sequencing and annotation.</title>
        <authorList>
            <consortium name="The Broad Institute Genomics Platform"/>
            <consortium name="The Broad Institute Genome Sequencing Center for Infectious Disease"/>
            <person name="Wu L."/>
            <person name="Ma J."/>
        </authorList>
    </citation>
    <scope>NUCLEOTIDE SEQUENCE [LARGE SCALE GENOMIC DNA]</scope>
    <source>
        <strain evidence="4">CGMCC 1.15959</strain>
    </source>
</reference>
<dbReference type="RefSeq" id="WP_188645374.1">
    <property type="nucleotide sequence ID" value="NZ_BMKL01000001.1"/>
</dbReference>
<feature type="chain" id="PRO_5046769866" description="17 kDa surface antigen" evidence="2">
    <location>
        <begin position="28"/>
        <end position="290"/>
    </location>
</feature>
<evidence type="ECO:0000313" key="4">
    <source>
        <dbReference type="Proteomes" id="UP000619041"/>
    </source>
</evidence>
<sequence>MRVSACDLSFSCCAAAVALASATPVFAQDYEYAQPLPEADITFRSDPVVQALPGTPAPSSDYYVEEPAATALPSLPPPMTRRPDIHPVAYPPVHPGAYAPRVDYQPYPHPDQGYRGPAFFDRDAWIGDCHDRIRGVPRRERAGVIGALLGAVFGGVIGNRAWDSERLGGTLLGAGVGGVAGAAIGSAVEAAGDRRREDECAMYLDRYMSGAYSTAGYPPYYGYGYPGHAYGYGGGYALVPVLVAIPQRQVVRETVTEEWVKEPVRTRTIHRSRSVPSPRPDKRIKMIKGR</sequence>
<gene>
    <name evidence="3" type="ORF">GCM10011515_24330</name>
</gene>
<feature type="region of interest" description="Disordered" evidence="1">
    <location>
        <begin position="269"/>
        <end position="290"/>
    </location>
</feature>
<feature type="signal peptide" evidence="2">
    <location>
        <begin position="1"/>
        <end position="27"/>
    </location>
</feature>